<dbReference type="Gene3D" id="1.10.1070.11">
    <property type="entry name" value="Phosphatidylinositol 3-/4-kinase, catalytic domain"/>
    <property type="match status" value="1"/>
</dbReference>
<dbReference type="PANTHER" id="PTHR11139">
    <property type="entry name" value="ATAXIA TELANGIECTASIA MUTATED ATM -RELATED"/>
    <property type="match status" value="1"/>
</dbReference>
<dbReference type="SMART" id="SM00146">
    <property type="entry name" value="PI3Kc"/>
    <property type="match status" value="1"/>
</dbReference>
<keyword evidence="3" id="KW-0723">Serine/threonine-protein kinase</keyword>
<comment type="similarity">
    <text evidence="2">Belongs to the PI3/PI4-kinase family.</text>
</comment>
<feature type="domain" description="PI3K/PI4K catalytic" evidence="7">
    <location>
        <begin position="3156"/>
        <end position="3484"/>
    </location>
</feature>
<dbReference type="GO" id="GO:0004677">
    <property type="term" value="F:DNA-dependent protein kinase activity"/>
    <property type="evidence" value="ECO:0007669"/>
    <property type="project" value="InterPro"/>
</dbReference>
<comment type="subcellular location">
    <subcellularLocation>
        <location evidence="1">Nucleus</location>
    </subcellularLocation>
</comment>
<dbReference type="InterPro" id="IPR046804">
    <property type="entry name" value="DNA-PKcs_N"/>
</dbReference>
<dbReference type="GO" id="GO:0006303">
    <property type="term" value="P:double-strand break repair via nonhomologous end joining"/>
    <property type="evidence" value="ECO:0007669"/>
    <property type="project" value="InterPro"/>
</dbReference>
<dbReference type="OMA" id="PSPMCRE"/>
<dbReference type="GO" id="GO:0005634">
    <property type="term" value="C:nucleus"/>
    <property type="evidence" value="ECO:0007669"/>
    <property type="project" value="UniProtKB-SubCell"/>
</dbReference>
<dbReference type="Pfam" id="PF00454">
    <property type="entry name" value="PI3_PI4_kinase"/>
    <property type="match status" value="1"/>
</dbReference>
<dbReference type="STRING" id="610380.E2BGW4"/>
<proteinExistence type="inferred from homology"/>
<evidence type="ECO:0000259" key="7">
    <source>
        <dbReference type="PROSITE" id="PS50290"/>
    </source>
</evidence>
<feature type="region of interest" description="Disordered" evidence="6">
    <location>
        <begin position="2172"/>
        <end position="2206"/>
    </location>
</feature>
<dbReference type="InterPro" id="IPR050517">
    <property type="entry name" value="DDR_Repair_Kinase"/>
</dbReference>
<dbReference type="Proteomes" id="UP000008237">
    <property type="component" value="Unassembled WGS sequence"/>
</dbReference>
<sequence>MHLLECDISQMYSTIANYALPLSFSEQDDSANVENVCCYQEALSNILCHMSDVTDEKINVLVQLSIYTIKRFPDLEIFKNRLAISSLIKIILNLASVDRSLLQRYLDNIIYDGIAWSCSHTLALDAELQRELGYLKQPPICYKNYLPLWTQLLNIKKYTLYCTVQLIAETLMNVCIMLIKRLDIDVKQQYEDTVLSDVALVQGAVNQADFRVFTNLVDLYVDVIDATDASLYSSIIPDFLHDIIRLSYKHPLISGFYRLARIALKILDCTTEKEEKSETKNLVSSYLVNILELLPTFSNELLITCLYLILDEPGISYVATAVSSARLVSAFRIAFTMGLSDLELAYSALDALKTWTDTRQSREDECMNESLREIVPHLESYLRSTESAVEMLQELTTKKKAKFKRIGSTDNECTLRNFQRRILLFFGSLDHDVLSSFLYERSLNTGASWDRKDLLRYSLLLPDVRLTLHFDRILPRVIALARDSSDRRTRIAACEVLHSMVTLVIGSMRNSFPNSDSFVRLYALLCPILLALGCDSDEVVQSLFQPFTLQLMHWLSSQLKSLPSVISLVLDSIFNSLCDNANPSLREFAGTCLAEFTSWSIRQADECDMQSNVHQIVRRINYFAQHPSVRKRVAAAVAFNHLYRILREDDDTVSIYWLEMFHCFVRSMDGCGDSSIRNALDHIKKVMKVKADILNVTAKDRKKPHDFDDTTLTHALYWLLSQCGVLDEHCRATCKELYVDISQYATCGSAQKTTQIFVDIYGIGRLNDIILRGLNPNAEDISNDNIKLLLKALDYYTWLIKEKLLPIEILFPNNVQEHLIFACIRNFSRQFLQTATTTVAKRLREIDERPNTLQCKAVIATLNFVQVLLECVNNIVDRIVLPESLWYESLFALTIECVMHPRAIGFDVKNIKMMDELPHVLKSLLNNMNSQFSYTLKCSFRRCVLNTIQKYVPQMLNLRDIAQSYSWDEQIQHEEISDLVNRVSTIEQIFNFITSKYMMGLTRSDLSAQMFDYLRALMVLQLRHEAPTMELLVRLMSNDTLVTGIDSMNITHGEYFQTKFSNVIFNHILANVDSITFVLDKLSQSNPVFLLKWTENALLHLKQNKRTSREHVDHVNVIDVILQRFACLQKTAIDSNVGSHRERLISIYSTAVHLISKPVEIKRNQLYSELHDWIVQQLIEDHDIEYKTLILRNFLICLTDATDRVEDKRNMYYLYLLKNDRPSLSSNAMKVTNCFETLLVLLSVTGSIIVLDCLINFAAGAGKSLFGDKLKEHLRRYYCREIPDATERVLCSLEMTYQSFIRSVNVEEKLDILHEFLLPAFDHCDAPTTERFFERNIRELHAISRRNISDSINSELDLVSKIGCYQLMAIMCTRLEESKIVDANGTIVRNAGLDNVQDGRELVQSLFKDALNVRKLKIQIRCRDIVRLLHCSAYNLTLAITSLKEDEQFYNIVFAENRDRGMFIWKNIIDCEKHYQLSQICGNSKSHCRETTVNIKSSVIDGGREGQASSQHRYSHIHSYDLLTCSLNEEINAYDFNKSVLLPASAAIPCGRSATINVILESDDFNEHECMPNICGILQRFSSLKKPEKMTKLAECLNYFVLGLQKDVPRNIQLFMLKIVDNTANTVFKPYAKFMLPGIAQAVANYLKANDLNYIITNVLNILISWRDKINDESIGRKEVQNLFEVLVQRVLVKSQISNKHIYNNNLELIRTIMKKWCLTESIVCLTERLTIAMEATVDLIVKLLCDNDEMAREIVDKNLTEDIVNPLLTPLRNWNAAEQDIVRYCEFFGWWLKLRQSGIRHRLQEDKRDEGMESATRKNQIQDVKQKIFNILNSPPKTTQRLVYIEKQLKRIVVLCKICPDLAVDYITIVIDITSTDKNRDYCLEIFALAMPQFCDATIILSNLHRIELQSVFTNREVLCEAKALQIVHKLVNTAISPADLLPYVKLTISCLEDDSTEHRKLVYNVLMSVYKKYFADSDDENVTILRSESARKLVVGLLDPSEELQTRILRFWTEETDLSTKKSKERLIAVLNLRTKMNLHMNIKEEDAYTLFVPLLILQLTKESRDYNEKMFHPLHNCTYEDYEISVFWRRRNLRYVTPMFVDSLASQMSCTLSQSVDDDRRIYKHPASSHYPPYGVPRLRATQDLQFEPTMLDDEVAMDMDVTATLNNPLLDDRFQRPTTSSGRSSQLANSQSRRLPGFSASSSDVGEYIRRQHVRKNMERQEMMKQEHIRQRNSVKLYRKYRSGDFPDIAIPHSSLIEPLAQLMKLDEVIRKDITVFLFRSLVEKTMEKEDSDNFRQSIVENLKQILHDSEKGSAFNAVILETLLTLNVSDYDSCDIVKVSKANNLNAIGILLLERSLHPEASYFDDFLPTPEKRMKKNEDDPDNWAEIDKWSQLASLYKSIDDVDVVFSIFHEQSYDKNIQEATIANADGDWLRANMAFKRAYESTMIVPSMHEYCMEGLFELMNNLCDWSTTNELMVRANGDLMNVWDKPWRDWMIPRLCDAYVYMTDDNCRDSNITDRDLEVIYKLWILADNNPSRLERIKSLVGEDLVLSLLRKKMEANDLLNDLLDKIGEQWVKLNPLCTELGMRKLRKLQVMSDLHATLRVLHYTDEMDFFFDRMVTLLDFWTTKVPTTRDNLIQWTKLAAYRSYSSRLFNKILDSNKSNKYAEKVQEIKTRIRQVDHYLRLGIVDAALKQKHQYIAQKHLSHLEDVSISLQPRRTLFEARIKYLCASLETDAHMKMRDYVTSWKYSHQLLNQISDDDNVDVDTSIAVREHIGALASTIEHLTNENDVFAAALLTGSNEASIILQDIDAEQGDNPANVRELLLHYSLDKLKSCSDSAATATRATASRNVGEHYYALTRHCHSQLTNGRIMSEAERNDIFQVFVFATLRAMYHDYHEATHYFPCLLSDEQLLQNGAARRTFEGECTRPQPWLFLRWRDLLFSHLGTSIAAIIAPIVEKLAKTYPEAIAYTYLLATEKRSVIINDRRTQRIHEILQDKLTEIEQFLSAMQYVVQPELYLKYYLNEAMELLHKGDRSAFESLLSKVYTPISTAANEKIPRPGSVYNVIAKHKSGIVALDPVNCDATRESVQRMKDLLDKSLRDRANKKRLKEYSPFLHAYAGGNIEIPGQYTGNREPMPMRYHAKIARIEPIVEVMHSLRKPIRISMIGENGREYKFLVKFGEDLTVDHGLQQLYTTMNRTLFNDAACRQRRLMIDTYEVIPLSRSFGLIQWIEDTKSLDNLVSFTLSELESNQCDDNRANYTKWIKGAAPLSTRISDQYTAATAKYSRTEVVTKMKQLISNTKQTALRDTFMAISPSLESFVTLRRNFVASYATMCVAHWIAGIGDRHLENILVVVSSGRCLGIDFGRAFDSSLRIPVPELVPFRLTPQILELMRPFTEKHLFGTIMTHVVRALRNDKGPILACMNIFTHEPINRSSINDEDTAINNLKGKQVVGEASCCLGRMQSSIHLIFQHSLLRKLRFQIGQRICY</sequence>
<evidence type="ECO:0000256" key="4">
    <source>
        <dbReference type="ARBA" id="ARBA00022763"/>
    </source>
</evidence>
<evidence type="ECO:0000256" key="1">
    <source>
        <dbReference type="ARBA" id="ARBA00004123"/>
    </source>
</evidence>
<keyword evidence="5" id="KW-0539">Nucleus</keyword>
<dbReference type="GO" id="GO:0000723">
    <property type="term" value="P:telomere maintenance"/>
    <property type="evidence" value="ECO:0007669"/>
    <property type="project" value="TreeGrafter"/>
</dbReference>
<keyword evidence="8" id="KW-0808">Transferase</keyword>
<protein>
    <submittedName>
        <fullName evidence="8">DNA-dependent protein kinase catalytic subunit</fullName>
    </submittedName>
</protein>
<dbReference type="Pfam" id="PF08163">
    <property type="entry name" value="DNAPKcs_CC3"/>
    <property type="match status" value="1"/>
</dbReference>
<keyword evidence="8" id="KW-0418">Kinase</keyword>
<reference evidence="8 9" key="1">
    <citation type="journal article" date="2010" name="Science">
        <title>Genomic comparison of the ants Camponotus floridanus and Harpegnathos saltator.</title>
        <authorList>
            <person name="Bonasio R."/>
            <person name="Zhang G."/>
            <person name="Ye C."/>
            <person name="Mutti N.S."/>
            <person name="Fang X."/>
            <person name="Qin N."/>
            <person name="Donahue G."/>
            <person name="Yang P."/>
            <person name="Li Q."/>
            <person name="Li C."/>
            <person name="Zhang P."/>
            <person name="Huang Z."/>
            <person name="Berger S.L."/>
            <person name="Reinberg D."/>
            <person name="Wang J."/>
            <person name="Liebig J."/>
        </authorList>
    </citation>
    <scope>NUCLEOTIDE SEQUENCE [LARGE SCALE GENOMIC DNA]</scope>
    <source>
        <strain evidence="8 9">R22 G/1</strain>
    </source>
</reference>
<dbReference type="InterPro" id="IPR036940">
    <property type="entry name" value="PI3/4_kinase_cat_sf"/>
</dbReference>
<organism evidence="9">
    <name type="scientific">Harpegnathos saltator</name>
    <name type="common">Jerdon's jumping ant</name>
    <dbReference type="NCBI Taxonomy" id="610380"/>
    <lineage>
        <taxon>Eukaryota</taxon>
        <taxon>Metazoa</taxon>
        <taxon>Ecdysozoa</taxon>
        <taxon>Arthropoda</taxon>
        <taxon>Hexapoda</taxon>
        <taxon>Insecta</taxon>
        <taxon>Pterygota</taxon>
        <taxon>Neoptera</taxon>
        <taxon>Endopterygota</taxon>
        <taxon>Hymenoptera</taxon>
        <taxon>Apocrita</taxon>
        <taxon>Aculeata</taxon>
        <taxon>Formicoidea</taxon>
        <taxon>Formicidae</taxon>
        <taxon>Ponerinae</taxon>
        <taxon>Ponerini</taxon>
        <taxon>Harpegnathos</taxon>
    </lineage>
</organism>
<evidence type="ECO:0000313" key="9">
    <source>
        <dbReference type="Proteomes" id="UP000008237"/>
    </source>
</evidence>
<dbReference type="PROSITE" id="PS50290">
    <property type="entry name" value="PI3_4_KINASE_3"/>
    <property type="match status" value="1"/>
</dbReference>
<dbReference type="Gene3D" id="1.25.10.10">
    <property type="entry name" value="Leucine-rich Repeat Variant"/>
    <property type="match status" value="1"/>
</dbReference>
<dbReference type="SMART" id="SM01344">
    <property type="entry name" value="NUC194"/>
    <property type="match status" value="1"/>
</dbReference>
<dbReference type="SUPFAM" id="SSF48371">
    <property type="entry name" value="ARM repeat"/>
    <property type="match status" value="1"/>
</dbReference>
<dbReference type="CDD" id="cd05172">
    <property type="entry name" value="PIKKc_DNA-PK"/>
    <property type="match status" value="1"/>
</dbReference>
<name>E2BGW4_HARSA</name>
<evidence type="ECO:0000256" key="2">
    <source>
        <dbReference type="ARBA" id="ARBA00011031"/>
    </source>
</evidence>
<feature type="compositionally biased region" description="Polar residues" evidence="6">
    <location>
        <begin position="2180"/>
        <end position="2206"/>
    </location>
</feature>
<dbReference type="Pfam" id="PF19704">
    <property type="entry name" value="DNAPKcs_CC5"/>
    <property type="match status" value="2"/>
</dbReference>
<dbReference type="InterPro" id="IPR045581">
    <property type="entry name" value="DNAPKcs_CC5"/>
</dbReference>
<dbReference type="PANTHER" id="PTHR11139:SF68">
    <property type="entry name" value="DNA-DEPENDENT PROTEIN KINASE CATALYTIC SUBUNIT"/>
    <property type="match status" value="1"/>
</dbReference>
<dbReference type="InterPro" id="IPR046803">
    <property type="entry name" value="DNAPKcs_CC1-2"/>
</dbReference>
<dbReference type="InParanoid" id="E2BGW4"/>
<dbReference type="InterPro" id="IPR011009">
    <property type="entry name" value="Kinase-like_dom_sf"/>
</dbReference>
<dbReference type="SUPFAM" id="SSF56112">
    <property type="entry name" value="Protein kinase-like (PK-like)"/>
    <property type="match status" value="1"/>
</dbReference>
<dbReference type="InterPro" id="IPR037706">
    <property type="entry name" value="DNA-PK_dom"/>
</dbReference>
<dbReference type="InterPro" id="IPR012582">
    <property type="entry name" value="DNAPKcs_CC3"/>
</dbReference>
<evidence type="ECO:0000256" key="5">
    <source>
        <dbReference type="ARBA" id="ARBA00023242"/>
    </source>
</evidence>
<evidence type="ECO:0000256" key="6">
    <source>
        <dbReference type="SAM" id="MobiDB-lite"/>
    </source>
</evidence>
<dbReference type="OrthoDB" id="431717at2759"/>
<keyword evidence="9" id="KW-1185">Reference proteome</keyword>
<dbReference type="Pfam" id="PF20500">
    <property type="entry name" value="DNA-PKcs_N"/>
    <property type="match status" value="1"/>
</dbReference>
<evidence type="ECO:0000313" key="8">
    <source>
        <dbReference type="EMBL" id="EFN85096.1"/>
    </source>
</evidence>
<dbReference type="EMBL" id="GL448228">
    <property type="protein sequence ID" value="EFN85096.1"/>
    <property type="molecule type" value="Genomic_DNA"/>
</dbReference>
<evidence type="ECO:0000256" key="3">
    <source>
        <dbReference type="ARBA" id="ARBA00022527"/>
    </source>
</evidence>
<dbReference type="InterPro" id="IPR011989">
    <property type="entry name" value="ARM-like"/>
</dbReference>
<gene>
    <name evidence="8" type="ORF">EAI_14892</name>
</gene>
<dbReference type="InterPro" id="IPR016024">
    <property type="entry name" value="ARM-type_fold"/>
</dbReference>
<dbReference type="Pfam" id="PF20502">
    <property type="entry name" value="DNAPKcs_CC1-2"/>
    <property type="match status" value="2"/>
</dbReference>
<accession>E2BGW4</accession>
<dbReference type="Gene3D" id="3.30.1010.10">
    <property type="entry name" value="Phosphatidylinositol 3-kinase Catalytic Subunit, Chain A, domain 4"/>
    <property type="match status" value="1"/>
</dbReference>
<dbReference type="InterPro" id="IPR000403">
    <property type="entry name" value="PI3/4_kinase_cat_dom"/>
</dbReference>
<keyword evidence="4" id="KW-0227">DNA damage</keyword>